<evidence type="ECO:0000259" key="1">
    <source>
        <dbReference type="Pfam" id="PF01593"/>
    </source>
</evidence>
<dbReference type="RefSeq" id="WP_200198390.1">
    <property type="nucleotide sequence ID" value="NZ_JAENHM010000073.1"/>
</dbReference>
<proteinExistence type="predicted"/>
<dbReference type="SUPFAM" id="SSF51905">
    <property type="entry name" value="FAD/NAD(P)-binding domain"/>
    <property type="match status" value="1"/>
</dbReference>
<comment type="caution">
    <text evidence="2">The sequence shown here is derived from an EMBL/GenBank/DDBJ whole genome shotgun (WGS) entry which is preliminary data.</text>
</comment>
<dbReference type="Proteomes" id="UP000652760">
    <property type="component" value="Unassembled WGS sequence"/>
</dbReference>
<dbReference type="PANTHER" id="PTHR42923:SF47">
    <property type="entry name" value="BLR3003 PROTEIN"/>
    <property type="match status" value="1"/>
</dbReference>
<protein>
    <submittedName>
        <fullName evidence="2">FAD-dependent oxidoreductase</fullName>
    </submittedName>
</protein>
<dbReference type="PRINTS" id="PR00419">
    <property type="entry name" value="ADXRDTASE"/>
</dbReference>
<accession>A0ABS1FEE2</accession>
<dbReference type="NCBIfam" id="TIGR03467">
    <property type="entry name" value="HpnE"/>
    <property type="match status" value="1"/>
</dbReference>
<organism evidence="2 3">
    <name type="scientific">Azospirillum endophyticum</name>
    <dbReference type="NCBI Taxonomy" id="2800326"/>
    <lineage>
        <taxon>Bacteria</taxon>
        <taxon>Pseudomonadati</taxon>
        <taxon>Pseudomonadota</taxon>
        <taxon>Alphaproteobacteria</taxon>
        <taxon>Rhodospirillales</taxon>
        <taxon>Azospirillaceae</taxon>
        <taxon>Azospirillum</taxon>
    </lineage>
</organism>
<name>A0ABS1FEE2_9PROT</name>
<dbReference type="InterPro" id="IPR017830">
    <property type="entry name" value="SQase_HpnE"/>
</dbReference>
<dbReference type="InterPro" id="IPR002937">
    <property type="entry name" value="Amino_oxidase"/>
</dbReference>
<dbReference type="Gene3D" id="3.50.50.60">
    <property type="entry name" value="FAD/NAD(P)-binding domain"/>
    <property type="match status" value="1"/>
</dbReference>
<evidence type="ECO:0000313" key="3">
    <source>
        <dbReference type="Proteomes" id="UP000652760"/>
    </source>
</evidence>
<reference evidence="3" key="1">
    <citation type="submission" date="2021-01" db="EMBL/GenBank/DDBJ databases">
        <title>Genome public.</title>
        <authorList>
            <person name="Liu C."/>
            <person name="Sun Q."/>
        </authorList>
    </citation>
    <scope>NUCLEOTIDE SEQUENCE [LARGE SCALE GENOMIC DNA]</scope>
    <source>
        <strain evidence="3">YIM B02556</strain>
    </source>
</reference>
<keyword evidence="3" id="KW-1185">Reference proteome</keyword>
<evidence type="ECO:0000313" key="2">
    <source>
        <dbReference type="EMBL" id="MBK1841779.1"/>
    </source>
</evidence>
<dbReference type="Pfam" id="PF01593">
    <property type="entry name" value="Amino_oxidase"/>
    <property type="match status" value="1"/>
</dbReference>
<dbReference type="InterPro" id="IPR036188">
    <property type="entry name" value="FAD/NAD-bd_sf"/>
</dbReference>
<dbReference type="Gene3D" id="3.90.660.20">
    <property type="entry name" value="Protoporphyrinogen oxidase, mitochondrial, domain 2"/>
    <property type="match status" value="1"/>
</dbReference>
<dbReference type="Gene3D" id="1.10.3110.10">
    <property type="entry name" value="protoporphyrinogen ix oxidase, domain 3"/>
    <property type="match status" value="1"/>
</dbReference>
<sequence>MSEAGIGTPGIVAPGVVAPGVVHVIGAGLAGLAAAVRLAEAGRRVAIYDQAPQAGGRCRSFHDATLGRSIDNGSHMVLSGNRALLDYARRIGGDDALEELRPAAFPFLDLRDGAAWTLRPGGFWLFDSARRVPGSRPLDYLAALRCLTARREKTVADCLPPAGTLFEPLWRPLAVSALNGPVERVSARLFGAVLRETLLKGEAACRPVLAPRGLSAAFVDPALTRLRAGGAALHLGARIDGLTFDDDRLTGFSAGGGAVMLGPLDSVILAVPAWVAERLVPGLTVPPPGPAIVNLHVRLDGPVRLPGGLPFAGLVGGTAEWLFLRDDLLSVTVSDADALADLPAGDIAARLWAEIAPHLRLASRLGDTIPPYRVVKERRATPDQSPDSVARRPGHRTRWSNLTLAGDWTETGLPATLEAAVRSGNRAAGRCLSNGNNPIRRSRVFPAFTSFRHRPIWTVGGAAPARRGPEGQSKKRG</sequence>
<dbReference type="InterPro" id="IPR050464">
    <property type="entry name" value="Zeta_carotene_desat/Oxidored"/>
</dbReference>
<feature type="domain" description="Amine oxidase" evidence="1">
    <location>
        <begin position="29"/>
        <end position="432"/>
    </location>
</feature>
<gene>
    <name evidence="2" type="ORF">JHL17_30720</name>
</gene>
<dbReference type="PANTHER" id="PTHR42923">
    <property type="entry name" value="PROTOPORPHYRINOGEN OXIDASE"/>
    <property type="match status" value="1"/>
</dbReference>
<dbReference type="EMBL" id="JAENHM010000073">
    <property type="protein sequence ID" value="MBK1841779.1"/>
    <property type="molecule type" value="Genomic_DNA"/>
</dbReference>